<dbReference type="EMBL" id="GG677360">
    <property type="protein sequence ID" value="EER10567.1"/>
    <property type="molecule type" value="Genomic_DNA"/>
</dbReference>
<gene>
    <name evidence="8" type="ORF">Pmar_PMAR022834</name>
</gene>
<dbReference type="InterPro" id="IPR043203">
    <property type="entry name" value="VGCC_Ca_Na"/>
</dbReference>
<comment type="subcellular location">
    <subcellularLocation>
        <location evidence="1">Membrane</location>
        <topology evidence="1">Multi-pass membrane protein</topology>
    </subcellularLocation>
</comment>
<dbReference type="InParanoid" id="C5KY75"/>
<dbReference type="OrthoDB" id="431720at2759"/>
<feature type="region of interest" description="Disordered" evidence="5">
    <location>
        <begin position="283"/>
        <end position="311"/>
    </location>
</feature>
<dbReference type="InterPro" id="IPR005821">
    <property type="entry name" value="Ion_trans_dom"/>
</dbReference>
<proteinExistence type="predicted"/>
<dbReference type="PANTHER" id="PTHR10037:SF62">
    <property type="entry name" value="SODIUM CHANNEL PROTEIN 60E"/>
    <property type="match status" value="1"/>
</dbReference>
<feature type="domain" description="Ion transport" evidence="7">
    <location>
        <begin position="14"/>
        <end position="51"/>
    </location>
</feature>
<evidence type="ECO:0000259" key="7">
    <source>
        <dbReference type="Pfam" id="PF00520"/>
    </source>
</evidence>
<reference evidence="8 9" key="1">
    <citation type="submission" date="2008-07" db="EMBL/GenBank/DDBJ databases">
        <authorList>
            <person name="El-Sayed N."/>
            <person name="Caler E."/>
            <person name="Inman J."/>
            <person name="Amedeo P."/>
            <person name="Hass B."/>
            <person name="Wortman J."/>
        </authorList>
    </citation>
    <scope>NUCLEOTIDE SEQUENCE [LARGE SCALE GENOMIC DNA]</scope>
    <source>
        <strain evidence="9">ATCC 50983 / TXsc</strain>
    </source>
</reference>
<accession>C5KY75</accession>
<feature type="non-terminal residue" evidence="8">
    <location>
        <position position="1"/>
    </location>
</feature>
<evidence type="ECO:0000256" key="6">
    <source>
        <dbReference type="SAM" id="Phobius"/>
    </source>
</evidence>
<keyword evidence="4 6" id="KW-0472">Membrane</keyword>
<dbReference type="PANTHER" id="PTHR10037">
    <property type="entry name" value="VOLTAGE-GATED CATION CHANNEL CALCIUM AND SODIUM"/>
    <property type="match status" value="1"/>
</dbReference>
<feature type="compositionally biased region" description="Basic and acidic residues" evidence="5">
    <location>
        <begin position="284"/>
        <end position="293"/>
    </location>
</feature>
<dbReference type="Gene3D" id="1.10.287.70">
    <property type="match status" value="1"/>
</dbReference>
<dbReference type="RefSeq" id="XP_002778772.1">
    <property type="nucleotide sequence ID" value="XM_002778726.1"/>
</dbReference>
<evidence type="ECO:0000256" key="4">
    <source>
        <dbReference type="ARBA" id="ARBA00023136"/>
    </source>
</evidence>
<evidence type="ECO:0000313" key="8">
    <source>
        <dbReference type="EMBL" id="EER10567.1"/>
    </source>
</evidence>
<keyword evidence="2 6" id="KW-0812">Transmembrane</keyword>
<dbReference type="GO" id="GO:0001518">
    <property type="term" value="C:voltage-gated sodium channel complex"/>
    <property type="evidence" value="ECO:0007669"/>
    <property type="project" value="TreeGrafter"/>
</dbReference>
<sequence length="311" mass="34976">LQEKCLIDHPVQCGSPFSFLFFISYTCIITFVVLNLVIAVILEGFEDSTKSDEKVASSIPSVDIFKDYQNVVNKCIDVWKQFDPHYDMELPIDSAVRPTEIVFMETVNSELMRDNPVLRKKMMRFRLERGGGTLYRSIPLKQAAFIRMQIDSKGKVHFLNAVSSALRMITVRDDSSLMEEIVSLETGKHVSRETRRIAKVRRTVMSQANVLDFQGSIAVKEAPPRKKSFLGGFLKELMSPEGSVDEPPQLTGSGTQESQEVQCNAELVQYVAAARIQHAMRQYLEAKHERDEDSSQGDSTPHDENIPAAAG</sequence>
<evidence type="ECO:0000256" key="3">
    <source>
        <dbReference type="ARBA" id="ARBA00022989"/>
    </source>
</evidence>
<evidence type="ECO:0000256" key="5">
    <source>
        <dbReference type="SAM" id="MobiDB-lite"/>
    </source>
</evidence>
<keyword evidence="9" id="KW-1185">Reference proteome</keyword>
<feature type="transmembrane region" description="Helical" evidence="6">
    <location>
        <begin position="19"/>
        <end position="42"/>
    </location>
</feature>
<evidence type="ECO:0000313" key="9">
    <source>
        <dbReference type="Proteomes" id="UP000007800"/>
    </source>
</evidence>
<dbReference type="GO" id="GO:0005248">
    <property type="term" value="F:voltage-gated sodium channel activity"/>
    <property type="evidence" value="ECO:0007669"/>
    <property type="project" value="TreeGrafter"/>
</dbReference>
<dbReference type="AlphaFoldDB" id="C5KY75"/>
<dbReference type="Proteomes" id="UP000007800">
    <property type="component" value="Unassembled WGS sequence"/>
</dbReference>
<evidence type="ECO:0000256" key="2">
    <source>
        <dbReference type="ARBA" id="ARBA00022692"/>
    </source>
</evidence>
<feature type="region of interest" description="Disordered" evidence="5">
    <location>
        <begin position="238"/>
        <end position="258"/>
    </location>
</feature>
<evidence type="ECO:0000256" key="1">
    <source>
        <dbReference type="ARBA" id="ARBA00004141"/>
    </source>
</evidence>
<dbReference type="GeneID" id="9038608"/>
<organism evidence="9">
    <name type="scientific">Perkinsus marinus (strain ATCC 50983 / TXsc)</name>
    <dbReference type="NCBI Taxonomy" id="423536"/>
    <lineage>
        <taxon>Eukaryota</taxon>
        <taxon>Sar</taxon>
        <taxon>Alveolata</taxon>
        <taxon>Perkinsozoa</taxon>
        <taxon>Perkinsea</taxon>
        <taxon>Perkinsida</taxon>
        <taxon>Perkinsidae</taxon>
        <taxon>Perkinsus</taxon>
    </lineage>
</organism>
<dbReference type="Pfam" id="PF00520">
    <property type="entry name" value="Ion_trans"/>
    <property type="match status" value="1"/>
</dbReference>
<protein>
    <recommendedName>
        <fullName evidence="7">Ion transport domain-containing protein</fullName>
    </recommendedName>
</protein>
<name>C5KY75_PERM5</name>
<keyword evidence="3 6" id="KW-1133">Transmembrane helix</keyword>